<evidence type="ECO:0000256" key="3">
    <source>
        <dbReference type="SAM" id="MobiDB-lite"/>
    </source>
</evidence>
<reference evidence="5 6" key="1">
    <citation type="submission" date="2023-08" db="EMBL/GenBank/DDBJ databases">
        <title>Phytohabitans sansha sp. nov., isolated from marine sediment.</title>
        <authorList>
            <person name="Zhao Y."/>
            <person name="Yi K."/>
        </authorList>
    </citation>
    <scope>NUCLEOTIDE SEQUENCE [LARGE SCALE GENOMIC DNA]</scope>
    <source>
        <strain evidence="5 6">ZYX-F-186</strain>
    </source>
</reference>
<comment type="caution">
    <text evidence="5">The sequence shown here is derived from an EMBL/GenBank/DDBJ whole genome shotgun (WGS) entry which is preliminary data.</text>
</comment>
<dbReference type="EMBL" id="JAVHUY010000014">
    <property type="protein sequence ID" value="MDQ7906168.1"/>
    <property type="molecule type" value="Genomic_DNA"/>
</dbReference>
<evidence type="ECO:0000313" key="6">
    <source>
        <dbReference type="Proteomes" id="UP001230908"/>
    </source>
</evidence>
<keyword evidence="1" id="KW-0808">Transferase</keyword>
<evidence type="ECO:0000259" key="4">
    <source>
        <dbReference type="SMART" id="SM00563"/>
    </source>
</evidence>
<dbReference type="Proteomes" id="UP001230908">
    <property type="component" value="Unassembled WGS sequence"/>
</dbReference>
<keyword evidence="2 5" id="KW-0012">Acyltransferase</keyword>
<dbReference type="PANTHER" id="PTHR10434:SF11">
    <property type="entry name" value="1-ACYL-SN-GLYCEROL-3-PHOSPHATE ACYLTRANSFERASE"/>
    <property type="match status" value="1"/>
</dbReference>
<feature type="domain" description="Phospholipid/glycerol acyltransferase" evidence="4">
    <location>
        <begin position="20"/>
        <end position="138"/>
    </location>
</feature>
<evidence type="ECO:0000256" key="1">
    <source>
        <dbReference type="ARBA" id="ARBA00022679"/>
    </source>
</evidence>
<dbReference type="PANTHER" id="PTHR10434">
    <property type="entry name" value="1-ACYL-SN-GLYCEROL-3-PHOSPHATE ACYLTRANSFERASE"/>
    <property type="match status" value="1"/>
</dbReference>
<proteinExistence type="predicted"/>
<keyword evidence="6" id="KW-1185">Reference proteome</keyword>
<evidence type="ECO:0000256" key="2">
    <source>
        <dbReference type="ARBA" id="ARBA00023315"/>
    </source>
</evidence>
<dbReference type="Pfam" id="PF01553">
    <property type="entry name" value="Acyltransferase"/>
    <property type="match status" value="1"/>
</dbReference>
<dbReference type="GO" id="GO:0016746">
    <property type="term" value="F:acyltransferase activity"/>
    <property type="evidence" value="ECO:0007669"/>
    <property type="project" value="UniProtKB-KW"/>
</dbReference>
<name>A0ABU0ZGI7_9ACTN</name>
<evidence type="ECO:0000313" key="5">
    <source>
        <dbReference type="EMBL" id="MDQ7906168.1"/>
    </source>
</evidence>
<dbReference type="CDD" id="cd07989">
    <property type="entry name" value="LPLAT_AGPAT-like"/>
    <property type="match status" value="1"/>
</dbReference>
<dbReference type="InterPro" id="IPR002123">
    <property type="entry name" value="Plipid/glycerol_acylTrfase"/>
</dbReference>
<feature type="compositionally biased region" description="Basic and acidic residues" evidence="3">
    <location>
        <begin position="196"/>
        <end position="209"/>
    </location>
</feature>
<protein>
    <submittedName>
        <fullName evidence="5">Lysophospholipid acyltransferase family protein</fullName>
    </submittedName>
</protein>
<organism evidence="5 6">
    <name type="scientific">Phytohabitans maris</name>
    <dbReference type="NCBI Taxonomy" id="3071409"/>
    <lineage>
        <taxon>Bacteria</taxon>
        <taxon>Bacillati</taxon>
        <taxon>Actinomycetota</taxon>
        <taxon>Actinomycetes</taxon>
        <taxon>Micromonosporales</taxon>
        <taxon>Micromonosporaceae</taxon>
    </lineage>
</organism>
<sequence length="221" mass="23335">MALVPFTRLRVSGQVPAGPVILAANHVSPIDPAVLMAACRARGVVPTFLADTAVFRMRTIGWIMRRAGHVPVARGTATVTAALAHAAAAVEAGAVVLVYPEGRIGLDPGLWPEKGKTGTARLASMTGAAVVPVAQWGTHEVVPYSAPSGAARGLLRALLRRPAVHVRFGAPIRVTGTPRQATEQIMSAITETLAPLREDEPDRPRHTDPTRPISTARSPRR</sequence>
<feature type="region of interest" description="Disordered" evidence="3">
    <location>
        <begin position="193"/>
        <end position="221"/>
    </location>
</feature>
<gene>
    <name evidence="5" type="ORF">RB614_16780</name>
</gene>
<accession>A0ABU0ZGI7</accession>
<dbReference type="SMART" id="SM00563">
    <property type="entry name" value="PlsC"/>
    <property type="match status" value="1"/>
</dbReference>
<dbReference type="SUPFAM" id="SSF69593">
    <property type="entry name" value="Glycerol-3-phosphate (1)-acyltransferase"/>
    <property type="match status" value="1"/>
</dbReference>
<dbReference type="RefSeq" id="WP_308713439.1">
    <property type="nucleotide sequence ID" value="NZ_JAVHUY010000014.1"/>
</dbReference>